<evidence type="ECO:0000313" key="2">
    <source>
        <dbReference type="EMBL" id="VBB47818.1"/>
    </source>
</evidence>
<reference evidence="2" key="1">
    <citation type="submission" date="2018-07" db="EMBL/GenBank/DDBJ databases">
        <authorList>
            <consortium name="Genoscope - CEA"/>
            <person name="William W."/>
        </authorList>
    </citation>
    <scope>NUCLEOTIDE SEQUENCE</scope>
    <source>
        <strain evidence="2">IK1</strain>
    </source>
</reference>
<sequence length="70" mass="7423">MSRAIMPCPGINLFGWCIEQGKIAKGLPLFYLSARVDANTGIRPGSVSSSGEVEHPKGVKKPGSAPQRLD</sequence>
<feature type="region of interest" description="Disordered" evidence="1">
    <location>
        <begin position="42"/>
        <end position="70"/>
    </location>
</feature>
<accession>A0A653AIE3</accession>
<dbReference type="AlphaFoldDB" id="A0A653AIE3"/>
<dbReference type="EMBL" id="UPXX01000032">
    <property type="protein sequence ID" value="VBB47818.1"/>
    <property type="molecule type" value="Genomic_DNA"/>
</dbReference>
<organism evidence="2">
    <name type="scientific">Uncultured Desulfatiglans sp</name>
    <dbReference type="NCBI Taxonomy" id="1748965"/>
    <lineage>
        <taxon>Bacteria</taxon>
        <taxon>Pseudomonadati</taxon>
        <taxon>Thermodesulfobacteriota</taxon>
        <taxon>Desulfobacteria</taxon>
        <taxon>Desulfatiglandales</taxon>
        <taxon>Desulfatiglandaceae</taxon>
        <taxon>Desulfatiglans</taxon>
        <taxon>environmental samples</taxon>
    </lineage>
</organism>
<gene>
    <name evidence="2" type="ORF">TRIP_B50613</name>
</gene>
<evidence type="ECO:0000256" key="1">
    <source>
        <dbReference type="SAM" id="MobiDB-lite"/>
    </source>
</evidence>
<name>A0A653AIE3_UNCDX</name>
<protein>
    <submittedName>
        <fullName evidence="2">Uncharacterized protein</fullName>
    </submittedName>
</protein>
<proteinExistence type="predicted"/>